<proteinExistence type="predicted"/>
<dbReference type="InterPro" id="IPR028185">
    <property type="entry name" value="Imm70"/>
</dbReference>
<dbReference type="Proteomes" id="UP000336166">
    <property type="component" value="Unassembled WGS sequence"/>
</dbReference>
<evidence type="ECO:0000313" key="2">
    <source>
        <dbReference type="EMBL" id="EAG1894044.1"/>
    </source>
</evidence>
<reference evidence="4 7" key="4">
    <citation type="submission" date="2019-08" db="EMBL/GenBank/DDBJ databases">
        <authorList>
            <person name="Ashton P.M."/>
            <person name="Dallman T."/>
            <person name="Nair S."/>
            <person name="De Pinna E."/>
            <person name="Peters T."/>
            <person name="Grant K."/>
        </authorList>
    </citation>
    <scope>NUCLEOTIDE SEQUENCE [LARGE SCALE GENOMIC DNA]</scope>
    <source>
        <strain evidence="4 7">788324</strain>
    </source>
</reference>
<reference evidence="6 8" key="2">
    <citation type="submission" date="2018-06" db="EMBL/GenBank/DDBJ databases">
        <authorList>
            <consortium name="PulseNet: The National Subtyping Network for Foodborne Disease Surveillance"/>
            <person name="Tarr C.L."/>
            <person name="Trees E."/>
            <person name="Katz L.S."/>
            <person name="Carleton-Romer H.A."/>
            <person name="Stroika S."/>
            <person name="Kucerova Z."/>
            <person name="Roache K.F."/>
            <person name="Sabol A.L."/>
            <person name="Besser J."/>
            <person name="Gerner-Smidt P."/>
        </authorList>
    </citation>
    <scope>NUCLEOTIDE SEQUENCE [LARGE SCALE GENOMIC DNA]</scope>
    <source>
        <strain evidence="1 6">PNUSAL000134</strain>
        <strain evidence="2 8">PNUSAL002298</strain>
    </source>
</reference>
<dbReference type="Proteomes" id="UP000467536">
    <property type="component" value="Unassembled WGS sequence"/>
</dbReference>
<dbReference type="Pfam" id="PF15601">
    <property type="entry name" value="Imm70"/>
    <property type="match status" value="1"/>
</dbReference>
<evidence type="ECO:0000313" key="6">
    <source>
        <dbReference type="Proteomes" id="UP000336166"/>
    </source>
</evidence>
<dbReference type="EMBL" id="AABATR010000005">
    <property type="protein sequence ID" value="EAG1894044.1"/>
    <property type="molecule type" value="Genomic_DNA"/>
</dbReference>
<evidence type="ECO:0000313" key="9">
    <source>
        <dbReference type="Proteomes" id="UP000522199"/>
    </source>
</evidence>
<reference evidence="5" key="5">
    <citation type="submission" date="2019-10" db="EMBL/GenBank/DDBJ databases">
        <authorList>
            <consortium name="NCBI Pathogen Detection Project"/>
        </authorList>
    </citation>
    <scope>NUCLEOTIDE SEQUENCE</scope>
    <source>
        <strain evidence="5">09CEB371LM</strain>
    </source>
</reference>
<sequence length="138" mass="15681">MAVGIKVDFLWFSIGTSDFFHSFFSTVCVNLENMNWGSKFPVVMKDMYAGYLSKEKVEIALKELKEIKLGLGEIPPEKIIWDAEDLDKTPPWGTHISKDITNLAQYFVTTDGNNLISVLEEAMEEAIEEDVDLEIKDL</sequence>
<evidence type="ECO:0000313" key="4">
    <source>
        <dbReference type="EMBL" id="EDO0986407.1"/>
    </source>
</evidence>
<evidence type="ECO:0000313" key="5">
    <source>
        <dbReference type="EMBL" id="HAA8053569.1"/>
    </source>
</evidence>
<dbReference type="EMBL" id="DAAEEB010000006">
    <property type="protein sequence ID" value="HAA8053569.1"/>
    <property type="molecule type" value="Genomic_DNA"/>
</dbReference>
<dbReference type="EMBL" id="AANEHK010000009">
    <property type="protein sequence ID" value="EDO0986407.1"/>
    <property type="molecule type" value="Genomic_DNA"/>
</dbReference>
<reference evidence="5" key="1">
    <citation type="journal article" date="2018" name="Genome Biol.">
        <title>SKESA: strategic k-mer extension for scrupulous assemblies.</title>
        <authorList>
            <person name="Souvorov A."/>
            <person name="Agarwala R."/>
            <person name="Lipman D.J."/>
        </authorList>
    </citation>
    <scope>NUCLEOTIDE SEQUENCE [LARGE SCALE GENOMIC DNA]</scope>
    <source>
        <strain evidence="5">09CEB371LM</strain>
    </source>
</reference>
<evidence type="ECO:0008006" key="10">
    <source>
        <dbReference type="Google" id="ProtNLM"/>
    </source>
</evidence>
<dbReference type="Proteomes" id="UP000478682">
    <property type="component" value="Unassembled WGS sequence"/>
</dbReference>
<protein>
    <recommendedName>
        <fullName evidence="10">Immunity protein 70</fullName>
    </recommendedName>
</protein>
<evidence type="ECO:0000313" key="3">
    <source>
        <dbReference type="EMBL" id="EAG9388190.1"/>
    </source>
</evidence>
<reference evidence="3 9" key="3">
    <citation type="submission" date="2019-04" db="EMBL/GenBank/DDBJ databases">
        <authorList>
            <consortium name="GenomeTrakr network: Whole genome sequencing for foodborne pathogen traceback"/>
        </authorList>
    </citation>
    <scope>NUCLEOTIDE SEQUENCE [LARGE SCALE GENOMIC DNA]</scope>
    <source>
        <strain evidence="3 9">CFSAN072474</strain>
    </source>
</reference>
<evidence type="ECO:0000313" key="7">
    <source>
        <dbReference type="Proteomes" id="UP000467536"/>
    </source>
</evidence>
<comment type="caution">
    <text evidence="5">The sequence shown here is derived from an EMBL/GenBank/DDBJ whole genome shotgun (WGS) entry which is preliminary data.</text>
</comment>
<organism evidence="5">
    <name type="scientific">Listeria monocytogenes</name>
    <dbReference type="NCBI Taxonomy" id="1639"/>
    <lineage>
        <taxon>Bacteria</taxon>
        <taxon>Bacillati</taxon>
        <taxon>Bacillota</taxon>
        <taxon>Bacilli</taxon>
        <taxon>Bacillales</taxon>
        <taxon>Listeriaceae</taxon>
        <taxon>Listeria</taxon>
    </lineage>
</organism>
<dbReference type="Proteomes" id="UP000840039">
    <property type="component" value="Unassembled WGS sequence"/>
</dbReference>
<dbReference type="EMBL" id="AABEKY010000006">
    <property type="protein sequence ID" value="EAG9388190.1"/>
    <property type="molecule type" value="Genomic_DNA"/>
</dbReference>
<dbReference type="EMBL" id="AAAREG010000008">
    <property type="protein sequence ID" value="EAE2354786.1"/>
    <property type="molecule type" value="Genomic_DNA"/>
</dbReference>
<dbReference type="RefSeq" id="WP_003734821.1">
    <property type="nucleotide sequence ID" value="NZ_BBRP01000028.1"/>
</dbReference>
<accession>A0A2Z5C0R6</accession>
<evidence type="ECO:0000313" key="8">
    <source>
        <dbReference type="Proteomes" id="UP000478682"/>
    </source>
</evidence>
<dbReference type="AlphaFoldDB" id="A0A2Z5C0R6"/>
<dbReference type="Proteomes" id="UP000522199">
    <property type="component" value="Unassembled WGS sequence"/>
</dbReference>
<gene>
    <name evidence="2" type="ORF">BB997_10535</name>
    <name evidence="3" type="ORF">CW845_11905</name>
    <name evidence="4" type="ORF">FV747_10445</name>
    <name evidence="5" type="ORF">GHH22_10415</name>
    <name evidence="1" type="ORF">Y261_10555</name>
</gene>
<evidence type="ECO:0000313" key="1">
    <source>
        <dbReference type="EMBL" id="EAE2354786.1"/>
    </source>
</evidence>
<name>A0A2Z5C0R6_LISMN</name>